<reference evidence="2 3" key="1">
    <citation type="submission" date="2019-01" db="EMBL/GenBank/DDBJ databases">
        <title>Draft genome sequences of three monokaryotic isolates of the white-rot basidiomycete fungus Dichomitus squalens.</title>
        <authorList>
            <consortium name="DOE Joint Genome Institute"/>
            <person name="Lopez S.C."/>
            <person name="Andreopoulos B."/>
            <person name="Pangilinan J."/>
            <person name="Lipzen A."/>
            <person name="Riley R."/>
            <person name="Ahrendt S."/>
            <person name="Ng V."/>
            <person name="Barry K."/>
            <person name="Daum C."/>
            <person name="Grigoriev I.V."/>
            <person name="Hilden K.S."/>
            <person name="Makela M.R."/>
            <person name="de Vries R.P."/>
        </authorList>
    </citation>
    <scope>NUCLEOTIDE SEQUENCE [LARGE SCALE GENOMIC DNA]</scope>
    <source>
        <strain evidence="2 3">CBS 464.89</strain>
    </source>
</reference>
<evidence type="ECO:0000313" key="2">
    <source>
        <dbReference type="EMBL" id="TBU61691.1"/>
    </source>
</evidence>
<gene>
    <name evidence="2" type="ORF">BD310DRAFT_176978</name>
</gene>
<evidence type="ECO:0000256" key="1">
    <source>
        <dbReference type="SAM" id="MobiDB-lite"/>
    </source>
</evidence>
<evidence type="ECO:0000313" key="3">
    <source>
        <dbReference type="Proteomes" id="UP000292082"/>
    </source>
</evidence>
<name>A0A4Q9Q3T0_9APHY</name>
<dbReference type="EMBL" id="ML145097">
    <property type="protein sequence ID" value="TBU61691.1"/>
    <property type="molecule type" value="Genomic_DNA"/>
</dbReference>
<accession>A0A4Q9Q3T0</accession>
<protein>
    <submittedName>
        <fullName evidence="2">Uncharacterized protein</fullName>
    </submittedName>
</protein>
<dbReference type="AlphaFoldDB" id="A0A4Q9Q3T0"/>
<keyword evidence="3" id="KW-1185">Reference proteome</keyword>
<proteinExistence type="predicted"/>
<sequence length="114" mass="12707">MPADQHVPQYPLELLLLRAPACRHPPRLPPLACMRLDMPRAAPAQSLRPIRLVDPVRARRRPESPHHRPASDSSALVREGLHTLRAANDTTRYAKVQRSGPEGDATCHIGLDYS</sequence>
<feature type="region of interest" description="Disordered" evidence="1">
    <location>
        <begin position="47"/>
        <end position="114"/>
    </location>
</feature>
<feature type="compositionally biased region" description="Basic and acidic residues" evidence="1">
    <location>
        <begin position="54"/>
        <end position="70"/>
    </location>
</feature>
<organism evidence="2 3">
    <name type="scientific">Dichomitus squalens</name>
    <dbReference type="NCBI Taxonomy" id="114155"/>
    <lineage>
        <taxon>Eukaryota</taxon>
        <taxon>Fungi</taxon>
        <taxon>Dikarya</taxon>
        <taxon>Basidiomycota</taxon>
        <taxon>Agaricomycotina</taxon>
        <taxon>Agaricomycetes</taxon>
        <taxon>Polyporales</taxon>
        <taxon>Polyporaceae</taxon>
        <taxon>Dichomitus</taxon>
    </lineage>
</organism>
<dbReference type="Proteomes" id="UP000292082">
    <property type="component" value="Unassembled WGS sequence"/>
</dbReference>